<proteinExistence type="predicted"/>
<sequence length="185" mass="21695">MKEITIYYDDTKQSCQTVAREFSKYDNVQCKKASDYEDQKIIFTNREKVGFVFESQKGKVPYGVSHVMWKMVGDKTKDHMLCVTGGSREFNAVKTACSDLKQRGYHISHIYTKYILTEKYKLSIEDSVKKILSDMMADQADGPDKEEYKAHSGKELRRFLYGELKNYRTYRKQERKSERKTTSVL</sequence>
<evidence type="ECO:0000313" key="1">
    <source>
        <dbReference type="EMBL" id="HIS47047.1"/>
    </source>
</evidence>
<reference evidence="1" key="2">
    <citation type="journal article" date="2021" name="PeerJ">
        <title>Extensive microbial diversity within the chicken gut microbiome revealed by metagenomics and culture.</title>
        <authorList>
            <person name="Gilroy R."/>
            <person name="Ravi A."/>
            <person name="Getino M."/>
            <person name="Pursley I."/>
            <person name="Horton D.L."/>
            <person name="Alikhan N.F."/>
            <person name="Baker D."/>
            <person name="Gharbi K."/>
            <person name="Hall N."/>
            <person name="Watson M."/>
            <person name="Adriaenssens E.M."/>
            <person name="Foster-Nyarko E."/>
            <person name="Jarju S."/>
            <person name="Secka A."/>
            <person name="Antonio M."/>
            <person name="Oren A."/>
            <person name="Chaudhuri R.R."/>
            <person name="La Ragione R."/>
            <person name="Hildebrand F."/>
            <person name="Pallen M.J."/>
        </authorList>
    </citation>
    <scope>NUCLEOTIDE SEQUENCE</scope>
    <source>
        <strain evidence="1">CHK178-757</strain>
    </source>
</reference>
<gene>
    <name evidence="1" type="ORF">IAB46_05715</name>
</gene>
<dbReference type="Proteomes" id="UP000823927">
    <property type="component" value="Unassembled WGS sequence"/>
</dbReference>
<dbReference type="AlphaFoldDB" id="A0A9D1F4U7"/>
<evidence type="ECO:0000313" key="2">
    <source>
        <dbReference type="Proteomes" id="UP000823927"/>
    </source>
</evidence>
<organism evidence="1 2">
    <name type="scientific">Candidatus Scybalocola faecigallinarum</name>
    <dbReference type="NCBI Taxonomy" id="2840941"/>
    <lineage>
        <taxon>Bacteria</taxon>
        <taxon>Bacillati</taxon>
        <taxon>Bacillota</taxon>
        <taxon>Clostridia</taxon>
        <taxon>Lachnospirales</taxon>
        <taxon>Lachnospiraceae</taxon>
        <taxon>Lachnospiraceae incertae sedis</taxon>
        <taxon>Candidatus Scybalocola (ex Gilroy et al. 2021)</taxon>
    </lineage>
</organism>
<comment type="caution">
    <text evidence="1">The sequence shown here is derived from an EMBL/GenBank/DDBJ whole genome shotgun (WGS) entry which is preliminary data.</text>
</comment>
<reference evidence="1" key="1">
    <citation type="submission" date="2020-10" db="EMBL/GenBank/DDBJ databases">
        <authorList>
            <person name="Gilroy R."/>
        </authorList>
    </citation>
    <scope>NUCLEOTIDE SEQUENCE</scope>
    <source>
        <strain evidence="1">CHK178-757</strain>
    </source>
</reference>
<protein>
    <submittedName>
        <fullName evidence="1">Uncharacterized protein</fullName>
    </submittedName>
</protein>
<dbReference type="EMBL" id="DVIT01000022">
    <property type="protein sequence ID" value="HIS47047.1"/>
    <property type="molecule type" value="Genomic_DNA"/>
</dbReference>
<name>A0A9D1F4U7_9FIRM</name>
<accession>A0A9D1F4U7</accession>